<organism evidence="14 15">
    <name type="scientific">Bacillus nakamurai</name>
    <dbReference type="NCBI Taxonomy" id="1793963"/>
    <lineage>
        <taxon>Bacteria</taxon>
        <taxon>Bacillati</taxon>
        <taxon>Bacillota</taxon>
        <taxon>Bacilli</taxon>
        <taxon>Bacillales</taxon>
        <taxon>Bacillaceae</taxon>
        <taxon>Bacillus</taxon>
    </lineage>
</organism>
<evidence type="ECO:0000256" key="7">
    <source>
        <dbReference type="ARBA" id="ARBA00022624"/>
    </source>
</evidence>
<feature type="domain" description="ACT-like" evidence="13">
    <location>
        <begin position="339"/>
        <end position="413"/>
    </location>
</feature>
<dbReference type="GO" id="GO:0004794">
    <property type="term" value="F:threonine deaminase activity"/>
    <property type="evidence" value="ECO:0007669"/>
    <property type="project" value="UniProtKB-UniRule"/>
</dbReference>
<evidence type="ECO:0000256" key="6">
    <source>
        <dbReference type="ARBA" id="ARBA00022605"/>
    </source>
</evidence>
<evidence type="ECO:0000256" key="11">
    <source>
        <dbReference type="ARBA" id="ARBA00025527"/>
    </source>
</evidence>
<evidence type="ECO:0000256" key="9">
    <source>
        <dbReference type="ARBA" id="ARBA00023239"/>
    </source>
</evidence>
<proteinExistence type="inferred from homology"/>
<keyword evidence="6 12" id="KW-0028">Amino-acid biosynthesis</keyword>
<comment type="similarity">
    <text evidence="4 12">Belongs to the serine/threonine dehydratase family.</text>
</comment>
<dbReference type="Gene3D" id="3.40.50.1100">
    <property type="match status" value="2"/>
</dbReference>
<evidence type="ECO:0000256" key="10">
    <source>
        <dbReference type="ARBA" id="ARBA00023304"/>
    </source>
</evidence>
<dbReference type="SUPFAM" id="SSF53686">
    <property type="entry name" value="Tryptophan synthase beta subunit-like PLP-dependent enzymes"/>
    <property type="match status" value="1"/>
</dbReference>
<dbReference type="EMBL" id="LSBA01000006">
    <property type="protein sequence ID" value="KXZ21673.1"/>
    <property type="molecule type" value="Genomic_DNA"/>
</dbReference>
<dbReference type="PROSITE" id="PS51672">
    <property type="entry name" value="ACT_LIKE"/>
    <property type="match status" value="1"/>
</dbReference>
<name>A0A150FBB9_9BACI</name>
<evidence type="ECO:0000256" key="3">
    <source>
        <dbReference type="ARBA" id="ARBA00004810"/>
    </source>
</evidence>
<evidence type="ECO:0000259" key="13">
    <source>
        <dbReference type="PROSITE" id="PS51672"/>
    </source>
</evidence>
<dbReference type="Pfam" id="PF00291">
    <property type="entry name" value="PALP"/>
    <property type="match status" value="1"/>
</dbReference>
<evidence type="ECO:0000256" key="1">
    <source>
        <dbReference type="ARBA" id="ARBA00001274"/>
    </source>
</evidence>
<comment type="catalytic activity">
    <reaction evidence="1 12">
        <text>L-threonine = 2-oxobutanoate + NH4(+)</text>
        <dbReference type="Rhea" id="RHEA:22108"/>
        <dbReference type="ChEBI" id="CHEBI:16763"/>
        <dbReference type="ChEBI" id="CHEBI:28938"/>
        <dbReference type="ChEBI" id="CHEBI:57926"/>
        <dbReference type="EC" id="4.3.1.19"/>
    </reaction>
</comment>
<evidence type="ECO:0000256" key="8">
    <source>
        <dbReference type="ARBA" id="ARBA00022898"/>
    </source>
</evidence>
<comment type="pathway">
    <text evidence="3 12">Amino-acid biosynthesis; L-isoleucine biosynthesis; 2-oxobutanoate from L-threonine: step 1/1.</text>
</comment>
<dbReference type="CDD" id="cd01562">
    <property type="entry name" value="Thr-dehyd"/>
    <property type="match status" value="1"/>
</dbReference>
<dbReference type="Proteomes" id="UP000075430">
    <property type="component" value="Unassembled WGS sequence"/>
</dbReference>
<evidence type="ECO:0000313" key="14">
    <source>
        <dbReference type="EMBL" id="KXZ21673.1"/>
    </source>
</evidence>
<gene>
    <name evidence="12" type="primary">ilvA</name>
    <name evidence="14" type="ORF">AXI58_12005</name>
</gene>
<protein>
    <recommendedName>
        <fullName evidence="12">L-threonine dehydratase</fullName>
        <ecNumber evidence="12">4.3.1.19</ecNumber>
    </recommendedName>
    <alternativeName>
        <fullName evidence="12">Threonine deaminase</fullName>
    </alternativeName>
</protein>
<evidence type="ECO:0000256" key="4">
    <source>
        <dbReference type="ARBA" id="ARBA00010869"/>
    </source>
</evidence>
<dbReference type="InterPro" id="IPR050147">
    <property type="entry name" value="Ser/Thr_Dehydratase"/>
</dbReference>
<keyword evidence="15" id="KW-1185">Reference proteome</keyword>
<evidence type="ECO:0000256" key="5">
    <source>
        <dbReference type="ARBA" id="ARBA00011881"/>
    </source>
</evidence>
<dbReference type="AlphaFoldDB" id="A0A150FBB9"/>
<dbReference type="GO" id="GO:0006565">
    <property type="term" value="P:L-serine catabolic process"/>
    <property type="evidence" value="ECO:0007669"/>
    <property type="project" value="TreeGrafter"/>
</dbReference>
<comment type="cofactor">
    <cofactor evidence="2 12">
        <name>pyridoxal 5'-phosphate</name>
        <dbReference type="ChEBI" id="CHEBI:597326"/>
    </cofactor>
</comment>
<dbReference type="STRING" id="1793963.AXI58_12005"/>
<dbReference type="NCBIfam" id="NF006390">
    <property type="entry name" value="PRK08639.1"/>
    <property type="match status" value="1"/>
</dbReference>
<keyword evidence="8 12" id="KW-0663">Pyridoxal phosphate</keyword>
<dbReference type="GO" id="GO:0030170">
    <property type="term" value="F:pyridoxal phosphate binding"/>
    <property type="evidence" value="ECO:0007669"/>
    <property type="project" value="InterPro"/>
</dbReference>
<keyword evidence="10 12" id="KW-0100">Branched-chain amino acid biosynthesis</keyword>
<evidence type="ECO:0000313" key="15">
    <source>
        <dbReference type="Proteomes" id="UP000075430"/>
    </source>
</evidence>
<keyword evidence="9 12" id="KW-0456">Lyase</keyword>
<dbReference type="PANTHER" id="PTHR48078:SF11">
    <property type="entry name" value="THREONINE DEHYDRATASE, MITOCHONDRIAL"/>
    <property type="match status" value="1"/>
</dbReference>
<dbReference type="InterPro" id="IPR001926">
    <property type="entry name" value="TrpB-like_PALP"/>
</dbReference>
<dbReference type="GO" id="GO:0003941">
    <property type="term" value="F:L-serine ammonia-lyase activity"/>
    <property type="evidence" value="ECO:0007669"/>
    <property type="project" value="TreeGrafter"/>
</dbReference>
<accession>A0A150FBB9</accession>
<dbReference type="InterPro" id="IPR011820">
    <property type="entry name" value="IlvA"/>
</dbReference>
<dbReference type="PANTHER" id="PTHR48078">
    <property type="entry name" value="THREONINE DEHYDRATASE, MITOCHONDRIAL-RELATED"/>
    <property type="match status" value="1"/>
</dbReference>
<dbReference type="EC" id="4.3.1.19" evidence="12"/>
<evidence type="ECO:0000256" key="12">
    <source>
        <dbReference type="RuleBase" id="RU362012"/>
    </source>
</evidence>
<dbReference type="UniPathway" id="UPA00047">
    <property type="reaction ID" value="UER00054"/>
</dbReference>
<comment type="function">
    <text evidence="11 12">Catalyzes the anaerobic formation of alpha-ketobutyrate and ammonia from threonine in a two-step reaction. The first step involved a dehydration of threonine and a production of enamine intermediates (aminocrotonate), which tautomerizes to its imine form (iminobutyrate). Both intermediates are unstable and short-lived. The second step is the nonenzymatic hydrolysis of the enamine/imine intermediates to form 2-ketobutyrate and free ammonia. In the low water environment of the cell, the second step is accelerated by RidA.</text>
</comment>
<dbReference type="GO" id="GO:0009097">
    <property type="term" value="P:isoleucine biosynthetic process"/>
    <property type="evidence" value="ECO:0007669"/>
    <property type="project" value="UniProtKB-UniRule"/>
</dbReference>
<dbReference type="RefSeq" id="WP_061521036.1">
    <property type="nucleotide sequence ID" value="NZ_JARLZY010000005.1"/>
</dbReference>
<keyword evidence="7 12" id="KW-0412">Isoleucine biosynthesis</keyword>
<dbReference type="GO" id="GO:0006567">
    <property type="term" value="P:L-threonine catabolic process"/>
    <property type="evidence" value="ECO:0007669"/>
    <property type="project" value="TreeGrafter"/>
</dbReference>
<sequence length="422" mass="47074">MKPLLKENSLIQVKDILKAHQNVKDVVIHTPLQRNDRLSERYECNIYLKREDLQVVRSFKLRGAYNKMRQLSNEQTENGIVCASAGNHAQGVAFSCKHLGIHGKIFMPSTTPRQKVSQVELFGKEFVEIILTGDTFDDAYQSSVECCEKENRTFIHPFDDPDVMAGQGTVAIEILNDIDVEPHFLFASVGGGGLLSGIGTYMKNISPDTKIIAAEPKGAASYFESKKDGQVIELDKIDKFVDGAAVKKIGAETFKTLEDVVDDVLLVPEGKVCSTILELYNQCAIVAEPAGALSVSALDLYKEEIKGKNVICVVSGGNNDIGRMQEMKERSMIYEGLQHYFIVNFPQRAGALREYLDEVLGPNDDITRFEYTKKNNKSSGPALVGIELQRREDYGALIARMNKKGFHYVEVNKDQDLFHLLI</sequence>
<evidence type="ECO:0000256" key="2">
    <source>
        <dbReference type="ARBA" id="ARBA00001933"/>
    </source>
</evidence>
<dbReference type="CDD" id="cd04907">
    <property type="entry name" value="ACT_ThrD-I_2"/>
    <property type="match status" value="1"/>
</dbReference>
<dbReference type="OrthoDB" id="9811476at2"/>
<reference evidence="15" key="1">
    <citation type="submission" date="2016-02" db="EMBL/GenBank/DDBJ databases">
        <authorList>
            <person name="Dunlap C."/>
        </authorList>
    </citation>
    <scope>NUCLEOTIDE SEQUENCE [LARGE SCALE GENOMIC DNA]</scope>
    <source>
        <strain evidence="15">NRRL B-41092</strain>
    </source>
</reference>
<dbReference type="FunFam" id="3.40.50.1100:FF:000005">
    <property type="entry name" value="Threonine dehydratase catabolic"/>
    <property type="match status" value="1"/>
</dbReference>
<comment type="caution">
    <text evidence="14">The sequence shown here is derived from an EMBL/GenBank/DDBJ whole genome shotgun (WGS) entry which is preliminary data.</text>
</comment>
<dbReference type="PROSITE" id="PS00165">
    <property type="entry name" value="DEHYDRATASE_SER_THR"/>
    <property type="match status" value="1"/>
</dbReference>
<dbReference type="InterPro" id="IPR001721">
    <property type="entry name" value="TD_ACT-like"/>
</dbReference>
<dbReference type="InterPro" id="IPR000634">
    <property type="entry name" value="Ser/Thr_deHydtase_PyrdxlP-BS"/>
</dbReference>
<dbReference type="NCBIfam" id="TIGR02079">
    <property type="entry name" value="THD1"/>
    <property type="match status" value="1"/>
</dbReference>
<comment type="subunit">
    <text evidence="5 12">Homotetramer.</text>
</comment>
<dbReference type="InterPro" id="IPR036052">
    <property type="entry name" value="TrpB-like_PALP_sf"/>
</dbReference>
<dbReference type="Pfam" id="PF00585">
    <property type="entry name" value="Thr_dehydrat_C"/>
    <property type="match status" value="1"/>
</dbReference>